<protein>
    <submittedName>
        <fullName evidence="1">Uncharacterized protein</fullName>
    </submittedName>
</protein>
<sequence>MSYNIEINTSTFMEEGPSAGDNFTLELVEIDTHNGRIIAVRQEGLELDCGFPE</sequence>
<evidence type="ECO:0000313" key="1">
    <source>
        <dbReference type="EMBL" id="ETX00223.1"/>
    </source>
</evidence>
<proteinExistence type="predicted"/>
<organism evidence="1 2">
    <name type="scientific">Entotheonella factor</name>
    <dbReference type="NCBI Taxonomy" id="1429438"/>
    <lineage>
        <taxon>Bacteria</taxon>
        <taxon>Pseudomonadati</taxon>
        <taxon>Nitrospinota/Tectimicrobiota group</taxon>
        <taxon>Candidatus Tectimicrobiota</taxon>
        <taxon>Candidatus Entotheonellia</taxon>
        <taxon>Candidatus Entotheonellales</taxon>
        <taxon>Candidatus Entotheonellaceae</taxon>
        <taxon>Candidatus Entotheonella</taxon>
    </lineage>
</organism>
<reference evidence="1 2" key="1">
    <citation type="journal article" date="2014" name="Nature">
        <title>An environmental bacterial taxon with a large and distinct metabolic repertoire.</title>
        <authorList>
            <person name="Wilson M.C."/>
            <person name="Mori T."/>
            <person name="Ruckert C."/>
            <person name="Uria A.R."/>
            <person name="Helf M.J."/>
            <person name="Takada K."/>
            <person name="Gernert C."/>
            <person name="Steffens U.A."/>
            <person name="Heycke N."/>
            <person name="Schmitt S."/>
            <person name="Rinke C."/>
            <person name="Helfrich E.J."/>
            <person name="Brachmann A.O."/>
            <person name="Gurgui C."/>
            <person name="Wakimoto T."/>
            <person name="Kracht M."/>
            <person name="Crusemann M."/>
            <person name="Hentschel U."/>
            <person name="Abe I."/>
            <person name="Matsunaga S."/>
            <person name="Kalinowski J."/>
            <person name="Takeyama H."/>
            <person name="Piel J."/>
        </authorList>
    </citation>
    <scope>NUCLEOTIDE SEQUENCE [LARGE SCALE GENOMIC DNA]</scope>
    <source>
        <strain evidence="2">TSY1</strain>
    </source>
</reference>
<dbReference type="AlphaFoldDB" id="W4LQG9"/>
<keyword evidence="2" id="KW-1185">Reference proteome</keyword>
<name>W4LQG9_ENTF1</name>
<dbReference type="Proteomes" id="UP000019141">
    <property type="component" value="Unassembled WGS sequence"/>
</dbReference>
<comment type="caution">
    <text evidence="1">The sequence shown here is derived from an EMBL/GenBank/DDBJ whole genome shotgun (WGS) entry which is preliminary data.</text>
</comment>
<evidence type="ECO:0000313" key="2">
    <source>
        <dbReference type="Proteomes" id="UP000019141"/>
    </source>
</evidence>
<dbReference type="HOGENOM" id="CLU_3059647_0_0_7"/>
<accession>W4LQG9</accession>
<dbReference type="EMBL" id="AZHW01000365">
    <property type="protein sequence ID" value="ETX00223.1"/>
    <property type="molecule type" value="Genomic_DNA"/>
</dbReference>
<gene>
    <name evidence="1" type="ORF">ETSY1_12040</name>
</gene>